<dbReference type="SUPFAM" id="SSF55811">
    <property type="entry name" value="Nudix"/>
    <property type="match status" value="1"/>
</dbReference>
<dbReference type="Proteomes" id="UP000033882">
    <property type="component" value="Unassembled WGS sequence"/>
</dbReference>
<dbReference type="InterPro" id="IPR015797">
    <property type="entry name" value="NUDIX_hydrolase-like_dom_sf"/>
</dbReference>
<dbReference type="InterPro" id="IPR003565">
    <property type="entry name" value="Tetra_PHTase"/>
</dbReference>
<dbReference type="Gene3D" id="3.90.79.10">
    <property type="entry name" value="Nucleoside Triphosphate Pyrophosphohydrolase"/>
    <property type="match status" value="1"/>
</dbReference>
<evidence type="ECO:0000256" key="2">
    <source>
        <dbReference type="ARBA" id="ARBA00018911"/>
    </source>
</evidence>
<dbReference type="InterPro" id="IPR051325">
    <property type="entry name" value="Nudix_hydrolase_domain"/>
</dbReference>
<keyword evidence="3" id="KW-0547">Nucleotide-binding</keyword>
<dbReference type="InterPro" id="IPR000086">
    <property type="entry name" value="NUDIX_hydrolase_dom"/>
</dbReference>
<dbReference type="PANTHER" id="PTHR21340:SF0">
    <property type="entry name" value="BIS(5'-NUCLEOSYL)-TETRAPHOSPHATASE [ASYMMETRICAL]"/>
    <property type="match status" value="1"/>
</dbReference>
<evidence type="ECO:0000256" key="6">
    <source>
        <dbReference type="SAM" id="MobiDB-lite"/>
    </source>
</evidence>
<feature type="domain" description="Nudix hydrolase" evidence="7">
    <location>
        <begin position="1"/>
        <end position="140"/>
    </location>
</feature>
<evidence type="ECO:0000313" key="8">
    <source>
        <dbReference type="EMBL" id="KKU88988.1"/>
    </source>
</evidence>
<evidence type="ECO:0000256" key="4">
    <source>
        <dbReference type="ARBA" id="ARBA00022801"/>
    </source>
</evidence>
<reference evidence="8 9" key="1">
    <citation type="journal article" date="2015" name="Nature">
        <title>rRNA introns, odd ribosomes, and small enigmatic genomes across a large radiation of phyla.</title>
        <authorList>
            <person name="Brown C.T."/>
            <person name="Hug L.A."/>
            <person name="Thomas B.C."/>
            <person name="Sharon I."/>
            <person name="Castelle C.J."/>
            <person name="Singh A."/>
            <person name="Wilkins M.J."/>
            <person name="Williams K.H."/>
            <person name="Banfield J.F."/>
        </authorList>
    </citation>
    <scope>NUCLEOTIDE SEQUENCE [LARGE SCALE GENOMIC DNA]</scope>
</reference>
<evidence type="ECO:0000256" key="3">
    <source>
        <dbReference type="ARBA" id="ARBA00022741"/>
    </source>
</evidence>
<evidence type="ECO:0000313" key="9">
    <source>
        <dbReference type="Proteomes" id="UP000033882"/>
    </source>
</evidence>
<dbReference type="PANTHER" id="PTHR21340">
    <property type="entry name" value="DIADENOSINE 5,5-P1,P4-TETRAPHOSPHATE PYROPHOSPHOHYDROLASE MUTT"/>
    <property type="match status" value="1"/>
</dbReference>
<keyword evidence="4" id="KW-0378">Hydrolase</keyword>
<dbReference type="InterPro" id="IPR020084">
    <property type="entry name" value="NUDIX_hydrolase_CS"/>
</dbReference>
<evidence type="ECO:0000256" key="1">
    <source>
        <dbReference type="ARBA" id="ARBA00005582"/>
    </source>
</evidence>
<feature type="region of interest" description="Disordered" evidence="6">
    <location>
        <begin position="153"/>
        <end position="252"/>
    </location>
</feature>
<dbReference type="CDD" id="cd03428">
    <property type="entry name" value="NUDIX_Ap4A_Nudt2"/>
    <property type="match status" value="1"/>
</dbReference>
<feature type="compositionally biased region" description="Low complexity" evidence="6">
    <location>
        <begin position="212"/>
        <end position="221"/>
    </location>
</feature>
<proteinExistence type="inferred from homology"/>
<evidence type="ECO:0000256" key="5">
    <source>
        <dbReference type="ARBA" id="ARBA00032644"/>
    </source>
</evidence>
<feature type="compositionally biased region" description="Basic and acidic residues" evidence="6">
    <location>
        <begin position="172"/>
        <end position="186"/>
    </location>
</feature>
<dbReference type="AlphaFoldDB" id="A0A0G1WF98"/>
<dbReference type="Pfam" id="PF00293">
    <property type="entry name" value="NUDIX"/>
    <property type="match status" value="1"/>
</dbReference>
<organism evidence="8 9">
    <name type="scientific">Candidatus Wolfebacteria bacterium GW2011_GWA2_47_9b</name>
    <dbReference type="NCBI Taxonomy" id="1619005"/>
    <lineage>
        <taxon>Bacteria</taxon>
        <taxon>Candidatus Wolfeibacteriota</taxon>
    </lineage>
</organism>
<accession>A0A0G1WF98</accession>
<dbReference type="GO" id="GO:0006754">
    <property type="term" value="P:ATP biosynthetic process"/>
    <property type="evidence" value="ECO:0007669"/>
    <property type="project" value="TreeGrafter"/>
</dbReference>
<sequence length="252" mass="29359">MREISAGIIAYRTTAEGPRFLILYHGHNYWNFPKGKIESEEKSFQTAVREVREETGLTRNDLRFNENFKTSENFTFWRNKEKIYKTIVFYLAETAQQRIKLPEQTDAQGEKHEGYGWFTYKEALKVLTKEDSQRVLKQAYNFLRNIELRKQGAIRPRRPQQGVRAARIGGGVRKEDGEQPVREASPKQDAQTPRPRAEGSQQRGGDQRRPLQRQPLQQPRFPQRRDQGRPQQGGGYRSQSEGQPIERKQNGA</sequence>
<protein>
    <recommendedName>
        <fullName evidence="2">Bis(5'-nucleosyl)-tetraphosphatase [asymmetrical]</fullName>
    </recommendedName>
    <alternativeName>
        <fullName evidence="5">Diadenosine 5',5'''-P1,P4-tetraphosphate asymmetrical hydrolase</fullName>
    </alternativeName>
</protein>
<name>A0A0G1WF98_9BACT</name>
<dbReference type="GO" id="GO:0004081">
    <property type="term" value="F:bis(5'-nucleosyl)-tetraphosphatase (asymmetrical) activity"/>
    <property type="evidence" value="ECO:0007669"/>
    <property type="project" value="TreeGrafter"/>
</dbReference>
<comment type="caution">
    <text evidence="8">The sequence shown here is derived from an EMBL/GenBank/DDBJ whole genome shotgun (WGS) entry which is preliminary data.</text>
</comment>
<dbReference type="GO" id="GO:0000166">
    <property type="term" value="F:nucleotide binding"/>
    <property type="evidence" value="ECO:0007669"/>
    <property type="project" value="UniProtKB-KW"/>
</dbReference>
<comment type="similarity">
    <text evidence="1">Belongs to the Nudix hydrolase family.</text>
</comment>
<dbReference type="PROSITE" id="PS51462">
    <property type="entry name" value="NUDIX"/>
    <property type="match status" value="1"/>
</dbReference>
<dbReference type="GO" id="GO:0006167">
    <property type="term" value="P:AMP biosynthetic process"/>
    <property type="evidence" value="ECO:0007669"/>
    <property type="project" value="TreeGrafter"/>
</dbReference>
<gene>
    <name evidence="8" type="ORF">UY19_C0021G0018</name>
</gene>
<evidence type="ECO:0000259" key="7">
    <source>
        <dbReference type="PROSITE" id="PS51462"/>
    </source>
</evidence>
<dbReference type="PROSITE" id="PS00893">
    <property type="entry name" value="NUDIX_BOX"/>
    <property type="match status" value="1"/>
</dbReference>
<dbReference type="EMBL" id="LCPB01000021">
    <property type="protein sequence ID" value="KKU88988.1"/>
    <property type="molecule type" value="Genomic_DNA"/>
</dbReference>